<organism evidence="1 2">
    <name type="scientific">Phenylobacterium deserti</name>
    <dbReference type="NCBI Taxonomy" id="1914756"/>
    <lineage>
        <taxon>Bacteria</taxon>
        <taxon>Pseudomonadati</taxon>
        <taxon>Pseudomonadota</taxon>
        <taxon>Alphaproteobacteria</taxon>
        <taxon>Caulobacterales</taxon>
        <taxon>Caulobacteraceae</taxon>
        <taxon>Phenylobacterium</taxon>
    </lineage>
</organism>
<reference evidence="2" key="1">
    <citation type="submission" date="2018-05" db="EMBL/GenBank/DDBJ databases">
        <authorList>
            <person name="Li X."/>
        </authorList>
    </citation>
    <scope>NUCLEOTIDE SEQUENCE [LARGE SCALE GENOMIC DNA]</scope>
    <source>
        <strain evidence="2">YIM 73061</strain>
    </source>
</reference>
<evidence type="ECO:0008006" key="3">
    <source>
        <dbReference type="Google" id="ProtNLM"/>
    </source>
</evidence>
<evidence type="ECO:0000313" key="2">
    <source>
        <dbReference type="Proteomes" id="UP000249725"/>
    </source>
</evidence>
<gene>
    <name evidence="1" type="ORF">DJ018_17655</name>
</gene>
<sequence>MLCPHAVTGGPEAMHQAAFALNSIGVTCYMVYAGADHPVAIEPQRIVCSKPESPALQNAYARYNPRIFSELPLGPETLVVFPEAYAQYVARRKNHGVALWWLSVDNAFKADPRLADRAARFQLVGDEAIIHLHQSAYARNWLRDSGFQNLLQLEDYSNETFTDREAYGPSPQPWASYNAAKGADLAESFFGEHPEYQALPLRKFTKPQLRDIFAERLIYIDFGHFPGKDRLPREAAISGSIVFTNRAGAGAVYEDFPLPDVFKFDAADVTSGELHRRLQAVVADPARFWAMQADFRSRIRWEKAQFFDTLMRLWGIRRMP</sequence>
<evidence type="ECO:0000313" key="1">
    <source>
        <dbReference type="EMBL" id="RAK50982.1"/>
    </source>
</evidence>
<proteinExistence type="predicted"/>
<keyword evidence="2" id="KW-1185">Reference proteome</keyword>
<name>A0A328A8P4_9CAUL</name>
<dbReference type="EMBL" id="QFYR01000005">
    <property type="protein sequence ID" value="RAK50982.1"/>
    <property type="molecule type" value="Genomic_DNA"/>
</dbReference>
<accession>A0A328A8P4</accession>
<dbReference type="Proteomes" id="UP000249725">
    <property type="component" value="Unassembled WGS sequence"/>
</dbReference>
<protein>
    <recommendedName>
        <fullName evidence="3">Glycosyltransferase family 1 protein</fullName>
    </recommendedName>
</protein>
<comment type="caution">
    <text evidence="1">The sequence shown here is derived from an EMBL/GenBank/DDBJ whole genome shotgun (WGS) entry which is preliminary data.</text>
</comment>
<dbReference type="AlphaFoldDB" id="A0A328A8P4"/>